<name>A0A5R9GLZ1_9PROT</name>
<evidence type="ECO:0000313" key="2">
    <source>
        <dbReference type="Proteomes" id="UP000306585"/>
    </source>
</evidence>
<dbReference type="EMBL" id="VBRY01000011">
    <property type="protein sequence ID" value="TLS66145.1"/>
    <property type="molecule type" value="Genomic_DNA"/>
</dbReference>
<dbReference type="Pfam" id="PF07751">
    <property type="entry name" value="Abi_2"/>
    <property type="match status" value="1"/>
</dbReference>
<dbReference type="RefSeq" id="WP_138239902.1">
    <property type="nucleotide sequence ID" value="NZ_VBRY01000011.1"/>
</dbReference>
<dbReference type="AlphaFoldDB" id="A0A5R9GLZ1"/>
<organism evidence="1 2">
    <name type="scientific">Mariprofundus erugo</name>
    <dbReference type="NCBI Taxonomy" id="2528639"/>
    <lineage>
        <taxon>Bacteria</taxon>
        <taxon>Pseudomonadati</taxon>
        <taxon>Pseudomonadota</taxon>
        <taxon>Candidatius Mariprofundia</taxon>
        <taxon>Mariprofundales</taxon>
        <taxon>Mariprofundaceae</taxon>
        <taxon>Mariprofundus</taxon>
    </lineage>
</organism>
<dbReference type="Proteomes" id="UP000306585">
    <property type="component" value="Unassembled WGS sequence"/>
</dbReference>
<keyword evidence="2" id="KW-1185">Reference proteome</keyword>
<gene>
    <name evidence="1" type="ORF">FEF65_11165</name>
</gene>
<reference evidence="1 2" key="1">
    <citation type="journal article" date="2019" name="Appl. Environ. Microbiol.">
        <title>Environmental Evidence and Genomic Insight of Iron-oxidizing Bacteria Preference Towards More Corrosion Resistant Stainless Steel at Higher Salinities.</title>
        <authorList>
            <person name="Garrison C.E."/>
            <person name="Price K.A."/>
            <person name="Field E.K."/>
        </authorList>
    </citation>
    <scope>NUCLEOTIDE SEQUENCE [LARGE SCALE GENOMIC DNA]</scope>
    <source>
        <strain evidence="1 2">P3</strain>
    </source>
</reference>
<evidence type="ECO:0000313" key="1">
    <source>
        <dbReference type="EMBL" id="TLS66145.1"/>
    </source>
</evidence>
<comment type="caution">
    <text evidence="1">The sequence shown here is derived from an EMBL/GenBank/DDBJ whole genome shotgun (WGS) entry which is preliminary data.</text>
</comment>
<sequence length="295" mass="34561">MVDDDAKALNYLERLGYYRLSGYLYPFRDFEIIKDENGNLATKRVENFMDCAHFEDAVHLYVWDKKLRLLALDALERIEMSVRVDVAHLLGERDIHAHEKPEIFYTDFVSAVRTSGKTGHQEWLDSFQKNLNRSRQVEFVKHYLDKYGKLPIWVSTEIWDFGMLSKLFGGMVRADQDVIAAKYGAANGAELAGWLRGLTFVRNVSAHHSRLWNANMLEYVRPMQGKNWDKLKPERAFFYFCIMQKLMKNICPNSTWAVRFEGLLQDFPILHCKAVTPYDMGLIDDWQSWDLWGLK</sequence>
<protein>
    <submittedName>
        <fullName evidence="1">Abortive phage resistance protein</fullName>
    </submittedName>
</protein>
<proteinExistence type="predicted"/>
<dbReference type="InterPro" id="IPR011664">
    <property type="entry name" value="Abi_system_AbiD/AbiF-like"/>
</dbReference>
<accession>A0A5R9GLZ1</accession>